<evidence type="ECO:0000313" key="1">
    <source>
        <dbReference type="Proteomes" id="UP000095283"/>
    </source>
</evidence>
<sequence length="165" mass="18728">METCNRGLPLYRDRTTGVKQEPVYCQGNDNGCNNANYQCTTMDFKSDFNVLFCVLLVNLLRTRQESVTWSVLLQEVVLTHVHLPIPVKALLLIITVIMMVQHTAAVPLKHIHAHCLINRERVVVQQLLDGITTQQLALAKHIHLMAVMEIQIILLHSKTVKTIVE</sequence>
<proteinExistence type="predicted"/>
<dbReference type="WBParaSite" id="Hba_19530">
    <property type="protein sequence ID" value="Hba_19530"/>
    <property type="gene ID" value="Hba_19530"/>
</dbReference>
<protein>
    <submittedName>
        <fullName evidence="2">Phlebovirus_G2 domain-containing protein</fullName>
    </submittedName>
</protein>
<dbReference type="Proteomes" id="UP000095283">
    <property type="component" value="Unplaced"/>
</dbReference>
<accession>A0A1I7XPX5</accession>
<dbReference type="AlphaFoldDB" id="A0A1I7XPX5"/>
<organism evidence="1 2">
    <name type="scientific">Heterorhabditis bacteriophora</name>
    <name type="common">Entomopathogenic nematode worm</name>
    <dbReference type="NCBI Taxonomy" id="37862"/>
    <lineage>
        <taxon>Eukaryota</taxon>
        <taxon>Metazoa</taxon>
        <taxon>Ecdysozoa</taxon>
        <taxon>Nematoda</taxon>
        <taxon>Chromadorea</taxon>
        <taxon>Rhabditida</taxon>
        <taxon>Rhabditina</taxon>
        <taxon>Rhabditomorpha</taxon>
        <taxon>Strongyloidea</taxon>
        <taxon>Heterorhabditidae</taxon>
        <taxon>Heterorhabditis</taxon>
    </lineage>
</organism>
<evidence type="ECO:0000313" key="2">
    <source>
        <dbReference type="WBParaSite" id="Hba_19530"/>
    </source>
</evidence>
<name>A0A1I7XPX5_HETBA</name>
<reference evidence="2" key="1">
    <citation type="submission" date="2016-11" db="UniProtKB">
        <authorList>
            <consortium name="WormBaseParasite"/>
        </authorList>
    </citation>
    <scope>IDENTIFICATION</scope>
</reference>
<keyword evidence="1" id="KW-1185">Reference proteome</keyword>